<dbReference type="Gene3D" id="3.30.559.10">
    <property type="entry name" value="Chloramphenicol acetyltransferase-like domain"/>
    <property type="match status" value="1"/>
</dbReference>
<dbReference type="AlphaFoldDB" id="A0A835R163"/>
<dbReference type="OrthoDB" id="444127at2759"/>
<dbReference type="EMBL" id="JADCNM010000005">
    <property type="protein sequence ID" value="KAG0482494.1"/>
    <property type="molecule type" value="Genomic_DNA"/>
</dbReference>
<evidence type="ECO:0000313" key="2">
    <source>
        <dbReference type="EMBL" id="KAG0482494.1"/>
    </source>
</evidence>
<dbReference type="InterPro" id="IPR023213">
    <property type="entry name" value="CAT-like_dom_sf"/>
</dbReference>
<dbReference type="Pfam" id="PF02458">
    <property type="entry name" value="Transferase"/>
    <property type="match status" value="1"/>
</dbReference>
<dbReference type="InterPro" id="IPR051283">
    <property type="entry name" value="Sec_Metabolite_Acyltrans"/>
</dbReference>
<evidence type="ECO:0000256" key="1">
    <source>
        <dbReference type="ARBA" id="ARBA00022679"/>
    </source>
</evidence>
<dbReference type="Proteomes" id="UP000639772">
    <property type="component" value="Unassembled WGS sequence"/>
</dbReference>
<proteinExistence type="predicted"/>
<gene>
    <name evidence="2" type="ORF">HPP92_010578</name>
</gene>
<accession>A0A835R163</accession>
<evidence type="ECO:0000313" key="3">
    <source>
        <dbReference type="Proteomes" id="UP000639772"/>
    </source>
</evidence>
<keyword evidence="1" id="KW-0808">Transferase</keyword>
<dbReference type="PANTHER" id="PTHR31896">
    <property type="entry name" value="FAMILY REGULATORY PROTEIN, PUTATIVE (AFU_ORTHOLOGUE AFUA_3G14730)-RELATED"/>
    <property type="match status" value="1"/>
</dbReference>
<name>A0A835R163_VANPL</name>
<dbReference type="GO" id="GO:0016740">
    <property type="term" value="F:transferase activity"/>
    <property type="evidence" value="ECO:0007669"/>
    <property type="project" value="UniProtKB-KW"/>
</dbReference>
<sequence length="201" mass="21876">MPNFKDEQISVETNPQDLLALLAHVWRAATRVRGIDPDVVTTYFVVVGHRKRVTPPLPDTYLGNASSSVPAKARARELAENGLGWAAWQLNQAVASKSEDATRRHLEEWVKKPEFTTKQKLSGPILITGSSPRFDVYGNDFGWGPPAMVRSGDGNKVDGKVTVYVGSEGEGSMDLEICLSAMALGALMEDAEFMEAVGTKN</sequence>
<dbReference type="PANTHER" id="PTHR31896:SF43">
    <property type="entry name" value="PROTEIN ENHANCED PSEUDOMONAS SUSCEPTIBILITY 1"/>
    <property type="match status" value="1"/>
</dbReference>
<protein>
    <submittedName>
        <fullName evidence="2">Uncharacterized protein</fullName>
    </submittedName>
</protein>
<comment type="caution">
    <text evidence="2">The sequence shown here is derived from an EMBL/GenBank/DDBJ whole genome shotgun (WGS) entry which is preliminary data.</text>
</comment>
<reference evidence="2 3" key="1">
    <citation type="journal article" date="2020" name="Nat. Food">
        <title>A phased Vanilla planifolia genome enables genetic improvement of flavour and production.</title>
        <authorList>
            <person name="Hasing T."/>
            <person name="Tang H."/>
            <person name="Brym M."/>
            <person name="Khazi F."/>
            <person name="Huang T."/>
            <person name="Chambers A.H."/>
        </authorList>
    </citation>
    <scope>NUCLEOTIDE SEQUENCE [LARGE SCALE GENOMIC DNA]</scope>
    <source>
        <tissue evidence="2">Leaf</tissue>
    </source>
</reference>
<organism evidence="2 3">
    <name type="scientific">Vanilla planifolia</name>
    <name type="common">Vanilla</name>
    <dbReference type="NCBI Taxonomy" id="51239"/>
    <lineage>
        <taxon>Eukaryota</taxon>
        <taxon>Viridiplantae</taxon>
        <taxon>Streptophyta</taxon>
        <taxon>Embryophyta</taxon>
        <taxon>Tracheophyta</taxon>
        <taxon>Spermatophyta</taxon>
        <taxon>Magnoliopsida</taxon>
        <taxon>Liliopsida</taxon>
        <taxon>Asparagales</taxon>
        <taxon>Orchidaceae</taxon>
        <taxon>Vanilloideae</taxon>
        <taxon>Vanilleae</taxon>
        <taxon>Vanilla</taxon>
    </lineage>
</organism>